<dbReference type="EMBL" id="QKYT01000013">
    <property type="protein sequence ID" value="RIA98611.1"/>
    <property type="molecule type" value="Genomic_DNA"/>
</dbReference>
<evidence type="ECO:0000313" key="2">
    <source>
        <dbReference type="Proteomes" id="UP000265703"/>
    </source>
</evidence>
<keyword evidence="2" id="KW-1185">Reference proteome</keyword>
<dbReference type="AlphaFoldDB" id="A0A397TU08"/>
<name>A0A397TU08_9GLOM</name>
<dbReference type="OrthoDB" id="5598843at2759"/>
<evidence type="ECO:0000313" key="1">
    <source>
        <dbReference type="EMBL" id="RIA98611.1"/>
    </source>
</evidence>
<accession>A0A397TU08</accession>
<protein>
    <submittedName>
        <fullName evidence="1">Uncharacterized protein</fullName>
    </submittedName>
</protein>
<dbReference type="STRING" id="658196.A0A397TU08"/>
<sequence>MRSRHPYGCSEQQPPALCNASNYHPHLCLGDHRDAAPASGTIPPYSSILNSTTITSNLNSFPAATVVTGPALPSVKRTIEHSPVNNFNAQEVSNFLNNSWKETLNQYYDDNIPESEKPEMHKSPWGARGGLVWGQRGHLMANGNDFFAELRKSSLSQATRNIN</sequence>
<comment type="caution">
    <text evidence="1">The sequence shown here is derived from an EMBL/GenBank/DDBJ whole genome shotgun (WGS) entry which is preliminary data.</text>
</comment>
<proteinExistence type="predicted"/>
<dbReference type="Proteomes" id="UP000265703">
    <property type="component" value="Unassembled WGS sequence"/>
</dbReference>
<gene>
    <name evidence="1" type="ORF">C1645_870543</name>
</gene>
<organism evidence="1 2">
    <name type="scientific">Glomus cerebriforme</name>
    <dbReference type="NCBI Taxonomy" id="658196"/>
    <lineage>
        <taxon>Eukaryota</taxon>
        <taxon>Fungi</taxon>
        <taxon>Fungi incertae sedis</taxon>
        <taxon>Mucoromycota</taxon>
        <taxon>Glomeromycotina</taxon>
        <taxon>Glomeromycetes</taxon>
        <taxon>Glomerales</taxon>
        <taxon>Glomeraceae</taxon>
        <taxon>Glomus</taxon>
    </lineage>
</organism>
<reference evidence="1 2" key="1">
    <citation type="submission" date="2018-06" db="EMBL/GenBank/DDBJ databases">
        <title>Comparative genomics reveals the genomic features of Rhizophagus irregularis, R. cerebriforme, R. diaphanum and Gigaspora rosea, and their symbiotic lifestyle signature.</title>
        <authorList>
            <person name="Morin E."/>
            <person name="San Clemente H."/>
            <person name="Chen E.C.H."/>
            <person name="De La Providencia I."/>
            <person name="Hainaut M."/>
            <person name="Kuo A."/>
            <person name="Kohler A."/>
            <person name="Murat C."/>
            <person name="Tang N."/>
            <person name="Roy S."/>
            <person name="Loubradou J."/>
            <person name="Henrissat B."/>
            <person name="Grigoriev I.V."/>
            <person name="Corradi N."/>
            <person name="Roux C."/>
            <person name="Martin F.M."/>
        </authorList>
    </citation>
    <scope>NUCLEOTIDE SEQUENCE [LARGE SCALE GENOMIC DNA]</scope>
    <source>
        <strain evidence="1 2">DAOM 227022</strain>
    </source>
</reference>